<comment type="caution">
    <text evidence="16">The sequence shown here is derived from an EMBL/GenBank/DDBJ whole genome shotgun (WGS) entry which is preliminary data.</text>
</comment>
<dbReference type="GO" id="GO:0016020">
    <property type="term" value="C:membrane"/>
    <property type="evidence" value="ECO:0007669"/>
    <property type="project" value="GOC"/>
</dbReference>
<reference evidence="16" key="1">
    <citation type="submission" date="2021-07" db="EMBL/GenBank/DDBJ databases">
        <authorList>
            <person name="Catto M.A."/>
            <person name="Jacobson A."/>
            <person name="Kennedy G."/>
            <person name="Labadie P."/>
            <person name="Hunt B.G."/>
            <person name="Srinivasan R."/>
        </authorList>
    </citation>
    <scope>NUCLEOTIDE SEQUENCE</scope>
    <source>
        <strain evidence="16">PL_HMW_Pooled</strain>
        <tissue evidence="16">Head</tissue>
    </source>
</reference>
<evidence type="ECO:0000256" key="11">
    <source>
        <dbReference type="ARBA" id="ARBA00041066"/>
    </source>
</evidence>
<keyword evidence="6" id="KW-0808">Transferase</keyword>
<dbReference type="InterPro" id="IPR015424">
    <property type="entry name" value="PyrdxlP-dep_Trfase"/>
</dbReference>
<accession>A0AAE1LJD3</accession>
<evidence type="ECO:0000313" key="17">
    <source>
        <dbReference type="Proteomes" id="UP001219518"/>
    </source>
</evidence>
<comment type="similarity">
    <text evidence="4">Belongs to the class-II pyridoxal-phosphate-dependent aminotransferase family.</text>
</comment>
<keyword evidence="14" id="KW-0472">Membrane</keyword>
<evidence type="ECO:0000256" key="4">
    <source>
        <dbReference type="ARBA" id="ARBA00008392"/>
    </source>
</evidence>
<keyword evidence="17" id="KW-1185">Reference proteome</keyword>
<dbReference type="InterPro" id="IPR004839">
    <property type="entry name" value="Aminotransferase_I/II_large"/>
</dbReference>
<dbReference type="GO" id="GO:0030170">
    <property type="term" value="F:pyridoxal phosphate binding"/>
    <property type="evidence" value="ECO:0007669"/>
    <property type="project" value="InterPro"/>
</dbReference>
<feature type="domain" description="Aminotransferase class I/classII large" evidence="15">
    <location>
        <begin position="100"/>
        <end position="459"/>
    </location>
</feature>
<evidence type="ECO:0000256" key="14">
    <source>
        <dbReference type="SAM" id="Phobius"/>
    </source>
</evidence>
<dbReference type="GO" id="GO:0004758">
    <property type="term" value="F:serine C-palmitoyltransferase activity"/>
    <property type="evidence" value="ECO:0007669"/>
    <property type="project" value="UniProtKB-EC"/>
</dbReference>
<keyword evidence="10" id="KW-0012">Acyltransferase</keyword>
<dbReference type="InterPro" id="IPR015421">
    <property type="entry name" value="PyrdxlP-dep_Trfase_major"/>
</dbReference>
<organism evidence="16 17">
    <name type="scientific">Frankliniella fusca</name>
    <dbReference type="NCBI Taxonomy" id="407009"/>
    <lineage>
        <taxon>Eukaryota</taxon>
        <taxon>Metazoa</taxon>
        <taxon>Ecdysozoa</taxon>
        <taxon>Arthropoda</taxon>
        <taxon>Hexapoda</taxon>
        <taxon>Insecta</taxon>
        <taxon>Pterygota</taxon>
        <taxon>Neoptera</taxon>
        <taxon>Paraneoptera</taxon>
        <taxon>Thysanoptera</taxon>
        <taxon>Terebrantia</taxon>
        <taxon>Thripoidea</taxon>
        <taxon>Thripidae</taxon>
        <taxon>Frankliniella</taxon>
    </lineage>
</organism>
<keyword evidence="8" id="KW-0746">Sphingolipid metabolism</keyword>
<evidence type="ECO:0000259" key="15">
    <source>
        <dbReference type="Pfam" id="PF00155"/>
    </source>
</evidence>
<evidence type="ECO:0000256" key="7">
    <source>
        <dbReference type="ARBA" id="ARBA00022898"/>
    </source>
</evidence>
<comment type="pathway">
    <text evidence="2">Lipid metabolism; sphingolipid metabolism.</text>
</comment>
<dbReference type="EMBL" id="JAHWGI010001090">
    <property type="protein sequence ID" value="KAK3922386.1"/>
    <property type="molecule type" value="Genomic_DNA"/>
</dbReference>
<comment type="pathway">
    <text evidence="3">Sphingolipid metabolism.</text>
</comment>
<name>A0AAE1LJD3_9NEOP</name>
<proteinExistence type="inferred from homology"/>
<feature type="transmembrane region" description="Helical" evidence="14">
    <location>
        <begin position="20"/>
        <end position="40"/>
    </location>
</feature>
<dbReference type="PANTHER" id="PTHR13693">
    <property type="entry name" value="CLASS II AMINOTRANSFERASE/8-AMINO-7-OXONONANOATE SYNTHASE"/>
    <property type="match status" value="1"/>
</dbReference>
<dbReference type="GO" id="GO:0046512">
    <property type="term" value="P:sphingosine biosynthetic process"/>
    <property type="evidence" value="ECO:0007669"/>
    <property type="project" value="TreeGrafter"/>
</dbReference>
<dbReference type="AlphaFoldDB" id="A0AAE1LJD3"/>
<evidence type="ECO:0000256" key="5">
    <source>
        <dbReference type="ARBA" id="ARBA00013220"/>
    </source>
</evidence>
<evidence type="ECO:0000256" key="3">
    <source>
        <dbReference type="ARBA" id="ARBA00004991"/>
    </source>
</evidence>
<evidence type="ECO:0000313" key="16">
    <source>
        <dbReference type="EMBL" id="KAK3922386.1"/>
    </source>
</evidence>
<keyword evidence="9" id="KW-0443">Lipid metabolism</keyword>
<dbReference type="GO" id="GO:0046513">
    <property type="term" value="P:ceramide biosynthetic process"/>
    <property type="evidence" value="ECO:0007669"/>
    <property type="project" value="TreeGrafter"/>
</dbReference>
<dbReference type="Gene3D" id="3.90.1150.10">
    <property type="entry name" value="Aspartate Aminotransferase, domain 1"/>
    <property type="match status" value="1"/>
</dbReference>
<evidence type="ECO:0000256" key="8">
    <source>
        <dbReference type="ARBA" id="ARBA00022919"/>
    </source>
</evidence>
<evidence type="ECO:0000256" key="6">
    <source>
        <dbReference type="ARBA" id="ARBA00022679"/>
    </source>
</evidence>
<dbReference type="Pfam" id="PF00155">
    <property type="entry name" value="Aminotran_1_2"/>
    <property type="match status" value="1"/>
</dbReference>
<sequence length="476" mass="52987">MSSYWLPTSIDGFLGEIKEASLLHFILEGFLVAGLIWFIFRKSYKSHNVHSLSKEEEEKIISEWIPEPLVASTPLDHPALKPLVVTGKAGHYIDVNGQRCLNLATHNYLSFVDKPQVEERAIESIRKYGVGSCGPRGFYGTVDVHLELEEKLAKFMGMEEACVYAYGFSTVASAIPAYAKRSDIIFVDEQVNFAIQKGLDASRSRICYFKHNDVKDLERLMLEFESEAIKNPRKAKVTRRFLVIEGIYMNTGNICPLPALLELAHRFKCRTILDENVSFGTLGETGRGVTEFYNVNREDVDLIVGSMEWALGSIGGFCVGSSFIVEHQRLSGLGYCFSASLPPLLTAAAMASLEEIEKNPGLLTALQEKCKLVHEALTNLSEFGFSLSGHVKSPVKHLYLINPPEDMEKHRCLLHDISQYCIKNGVAIVPASYLDHMEAHPHVPSLRITVNVDLTPGEVEATSKLLQKASSEFSLS</sequence>
<evidence type="ECO:0000256" key="10">
    <source>
        <dbReference type="ARBA" id="ARBA00023315"/>
    </source>
</evidence>
<dbReference type="EC" id="2.3.1.50" evidence="5"/>
<evidence type="ECO:0000256" key="1">
    <source>
        <dbReference type="ARBA" id="ARBA00001933"/>
    </source>
</evidence>
<keyword evidence="14" id="KW-1133">Transmembrane helix</keyword>
<evidence type="ECO:0000256" key="12">
    <source>
        <dbReference type="ARBA" id="ARBA00041765"/>
    </source>
</evidence>
<keyword evidence="14" id="KW-0812">Transmembrane</keyword>
<evidence type="ECO:0000256" key="13">
    <source>
        <dbReference type="ARBA" id="ARBA00042649"/>
    </source>
</evidence>
<comment type="cofactor">
    <cofactor evidence="1">
        <name>pyridoxal 5'-phosphate</name>
        <dbReference type="ChEBI" id="CHEBI:597326"/>
    </cofactor>
</comment>
<evidence type="ECO:0000256" key="9">
    <source>
        <dbReference type="ARBA" id="ARBA00023098"/>
    </source>
</evidence>
<gene>
    <name evidence="16" type="ORF">KUF71_011855</name>
</gene>
<dbReference type="GO" id="GO:0005783">
    <property type="term" value="C:endoplasmic reticulum"/>
    <property type="evidence" value="ECO:0007669"/>
    <property type="project" value="TreeGrafter"/>
</dbReference>
<dbReference type="FunFam" id="3.40.640.10:FF:000049">
    <property type="entry name" value="serine palmitoyltransferase 1 isoform X1"/>
    <property type="match status" value="1"/>
</dbReference>
<keyword evidence="7" id="KW-0663">Pyridoxal phosphate</keyword>
<dbReference type="Gene3D" id="3.40.640.10">
    <property type="entry name" value="Type I PLP-dependent aspartate aminotransferase-like (Major domain)"/>
    <property type="match status" value="1"/>
</dbReference>
<reference evidence="16" key="2">
    <citation type="journal article" date="2023" name="BMC Genomics">
        <title>Pest status, molecular evolution, and epigenetic factors derived from the genome assembly of Frankliniella fusca, a thysanopteran phytovirus vector.</title>
        <authorList>
            <person name="Catto M.A."/>
            <person name="Labadie P.E."/>
            <person name="Jacobson A.L."/>
            <person name="Kennedy G.G."/>
            <person name="Srinivasan R."/>
            <person name="Hunt B.G."/>
        </authorList>
    </citation>
    <scope>NUCLEOTIDE SEQUENCE</scope>
    <source>
        <strain evidence="16">PL_HMW_Pooled</strain>
    </source>
</reference>
<dbReference type="Proteomes" id="UP001219518">
    <property type="component" value="Unassembled WGS sequence"/>
</dbReference>
<dbReference type="SUPFAM" id="SSF53383">
    <property type="entry name" value="PLP-dependent transferases"/>
    <property type="match status" value="1"/>
</dbReference>
<dbReference type="PANTHER" id="PTHR13693:SF2">
    <property type="entry name" value="SERINE PALMITOYLTRANSFERASE 1"/>
    <property type="match status" value="1"/>
</dbReference>
<evidence type="ECO:0000256" key="2">
    <source>
        <dbReference type="ARBA" id="ARBA00004760"/>
    </source>
</evidence>
<protein>
    <recommendedName>
        <fullName evidence="11">Serine palmitoyltransferase 1</fullName>
        <ecNumber evidence="5">2.3.1.50</ecNumber>
    </recommendedName>
    <alternativeName>
        <fullName evidence="12">Long chain base biosynthesis protein 1</fullName>
    </alternativeName>
    <alternativeName>
        <fullName evidence="13">Serine-palmitoyl-CoA transferase 1</fullName>
    </alternativeName>
</protein>
<dbReference type="InterPro" id="IPR015422">
    <property type="entry name" value="PyrdxlP-dep_Trfase_small"/>
</dbReference>
<dbReference type="InterPro" id="IPR050087">
    <property type="entry name" value="AON_synthase_class-II"/>
</dbReference>